<dbReference type="SUPFAM" id="SSF142823">
    <property type="entry name" value="ComB-like"/>
    <property type="match status" value="1"/>
</dbReference>
<dbReference type="GO" id="GO:0050532">
    <property type="term" value="F:2-phosphosulfolactate phosphatase activity"/>
    <property type="evidence" value="ECO:0007669"/>
    <property type="project" value="UniProtKB-EC"/>
</dbReference>
<dbReference type="InterPro" id="IPR005238">
    <property type="entry name" value="ComB-like"/>
</dbReference>
<evidence type="ECO:0000256" key="3">
    <source>
        <dbReference type="ARBA" id="ARBA00012953"/>
    </source>
</evidence>
<comment type="caution">
    <text evidence="8">The sequence shown here is derived from an EMBL/GenBank/DDBJ whole genome shotgun (WGS) entry which is preliminary data.</text>
</comment>
<keyword evidence="9" id="KW-1185">Reference proteome</keyword>
<evidence type="ECO:0000256" key="7">
    <source>
        <dbReference type="ARBA" id="ARBA00033711"/>
    </source>
</evidence>
<evidence type="ECO:0000256" key="4">
    <source>
        <dbReference type="ARBA" id="ARBA00021948"/>
    </source>
</evidence>
<comment type="cofactor">
    <cofactor evidence="1">
        <name>Mg(2+)</name>
        <dbReference type="ChEBI" id="CHEBI:18420"/>
    </cofactor>
</comment>
<dbReference type="Pfam" id="PF04029">
    <property type="entry name" value="2-ph_phosp"/>
    <property type="match status" value="1"/>
</dbReference>
<evidence type="ECO:0000256" key="1">
    <source>
        <dbReference type="ARBA" id="ARBA00001946"/>
    </source>
</evidence>
<keyword evidence="5 8" id="KW-0378">Hydrolase</keyword>
<keyword evidence="6" id="KW-0460">Magnesium</keyword>
<evidence type="ECO:0000256" key="6">
    <source>
        <dbReference type="ARBA" id="ARBA00022842"/>
    </source>
</evidence>
<dbReference type="InterPro" id="IPR036702">
    <property type="entry name" value="ComB-like_sf"/>
</dbReference>
<evidence type="ECO:0000256" key="2">
    <source>
        <dbReference type="ARBA" id="ARBA00009997"/>
    </source>
</evidence>
<protein>
    <recommendedName>
        <fullName evidence="4">Probable 2-phosphosulfolactate phosphatase</fullName>
        <ecNumber evidence="3">3.1.3.71</ecNumber>
    </recommendedName>
</protein>
<gene>
    <name evidence="8" type="ORF">ABIC55_003054</name>
</gene>
<evidence type="ECO:0000313" key="8">
    <source>
        <dbReference type="EMBL" id="MET3657957.1"/>
    </source>
</evidence>
<evidence type="ECO:0000256" key="5">
    <source>
        <dbReference type="ARBA" id="ARBA00022801"/>
    </source>
</evidence>
<comment type="similarity">
    <text evidence="2">Belongs to the ComB family.</text>
</comment>
<dbReference type="EMBL" id="JBEPME010000004">
    <property type="protein sequence ID" value="MET3657957.1"/>
    <property type="molecule type" value="Genomic_DNA"/>
</dbReference>
<proteinExistence type="inferred from homology"/>
<dbReference type="RefSeq" id="WP_354313677.1">
    <property type="nucleotide sequence ID" value="NZ_JBEPME010000004.1"/>
</dbReference>
<sequence>MMTVTRPKLHVILQKEAIMPELINKDKVAVVFDILLATTTIATLLHHGAKEVIPVMDGEEALKVAGSFEESATIIAGESEGLTIEGFVDPLPTILKYVAKGKTIILSTTNGTVAIRHVENAKKVFAASLINGHAVARKIALEHVDDSIILICAGTMKQFSLEDFYGAGYFIDELLRQNESWELTDSAKAALYLYRGNKENAASILKTSLTGQMLMQVDLEEDILYSATRGIVEVVPEFEDGKMSVKGEKTIDY</sequence>
<dbReference type="Gene3D" id="3.90.1560.10">
    <property type="entry name" value="ComB-like"/>
    <property type="match status" value="1"/>
</dbReference>
<dbReference type="Proteomes" id="UP001549104">
    <property type="component" value="Unassembled WGS sequence"/>
</dbReference>
<dbReference type="EC" id="3.1.3.71" evidence="3"/>
<evidence type="ECO:0000313" key="9">
    <source>
        <dbReference type="Proteomes" id="UP001549104"/>
    </source>
</evidence>
<dbReference type="PANTHER" id="PTHR37311:SF1">
    <property type="entry name" value="2-PHOSPHOSULFOLACTATE PHOSPHATASE-RELATED"/>
    <property type="match status" value="1"/>
</dbReference>
<dbReference type="PANTHER" id="PTHR37311">
    <property type="entry name" value="2-PHOSPHOSULFOLACTATE PHOSPHATASE-RELATED"/>
    <property type="match status" value="1"/>
</dbReference>
<organism evidence="8 9">
    <name type="scientific">Sporosarcina psychrophila</name>
    <name type="common">Bacillus psychrophilus</name>
    <dbReference type="NCBI Taxonomy" id="1476"/>
    <lineage>
        <taxon>Bacteria</taxon>
        <taxon>Bacillati</taxon>
        <taxon>Bacillota</taxon>
        <taxon>Bacilli</taxon>
        <taxon>Bacillales</taxon>
        <taxon>Caryophanaceae</taxon>
        <taxon>Sporosarcina</taxon>
    </lineage>
</organism>
<reference evidence="8 9" key="1">
    <citation type="submission" date="2024-06" db="EMBL/GenBank/DDBJ databases">
        <title>Sorghum-associated microbial communities from plants grown in Nebraska, USA.</title>
        <authorList>
            <person name="Schachtman D."/>
        </authorList>
    </citation>
    <scope>NUCLEOTIDE SEQUENCE [LARGE SCALE GENOMIC DNA]</scope>
    <source>
        <strain evidence="8 9">1288</strain>
    </source>
</reference>
<comment type="catalytic activity">
    <reaction evidence="7">
        <text>(2R)-O-phospho-3-sulfolactate + H2O = (2R)-3-sulfolactate + phosphate</text>
        <dbReference type="Rhea" id="RHEA:23416"/>
        <dbReference type="ChEBI" id="CHEBI:15377"/>
        <dbReference type="ChEBI" id="CHEBI:15597"/>
        <dbReference type="ChEBI" id="CHEBI:43474"/>
        <dbReference type="ChEBI" id="CHEBI:58738"/>
        <dbReference type="EC" id="3.1.3.71"/>
    </reaction>
</comment>
<accession>A0ABV2KA48</accession>
<name>A0ABV2KA48_SPOPS</name>